<sequence>MLSKVKRILRRKFELYNLKLNKDKLIMQFKLDNFIVFNNKDFYIKLNGTSIPYSFKKTFKKYSGNSNRHTVLG</sequence>
<comment type="caution">
    <text evidence="1">The sequence shown here is derived from an EMBL/GenBank/DDBJ whole genome shotgun (WGS) entry which is preliminary data.</text>
</comment>
<evidence type="ECO:0000313" key="2">
    <source>
        <dbReference type="Proteomes" id="UP000029381"/>
    </source>
</evidence>
<gene>
    <name evidence="1" type="ORF">TMU3MR103_1438</name>
</gene>
<organism evidence="1 2">
    <name type="scientific">Tetragenococcus muriaticus 3MR10-3</name>
    <dbReference type="NCBI Taxonomy" id="1302648"/>
    <lineage>
        <taxon>Bacteria</taxon>
        <taxon>Bacillati</taxon>
        <taxon>Bacillota</taxon>
        <taxon>Bacilli</taxon>
        <taxon>Lactobacillales</taxon>
        <taxon>Enterococcaceae</taxon>
        <taxon>Tetragenococcus</taxon>
    </lineage>
</organism>
<accession>A0A091C1D9</accession>
<proteinExistence type="predicted"/>
<dbReference type="Proteomes" id="UP000029381">
    <property type="component" value="Unassembled WGS sequence"/>
</dbReference>
<evidence type="ECO:0000313" key="1">
    <source>
        <dbReference type="EMBL" id="KFN90525.1"/>
    </source>
</evidence>
<reference evidence="1 2" key="1">
    <citation type="submission" date="2014-08" db="EMBL/GenBank/DDBJ databases">
        <title>Genome sequence of Tetragenococcus muriaticus.</title>
        <authorList>
            <person name="Chuea-nongthon C."/>
            <person name="Rodtong S."/>
            <person name="Yongsawatdigul J."/>
            <person name="Steele J.L."/>
            <person name="Liu X.-y."/>
            <person name="Speers J."/>
            <person name="Glasner J.D."/>
            <person name="Neeno-Eckwall E.C."/>
        </authorList>
    </citation>
    <scope>NUCLEOTIDE SEQUENCE [LARGE SCALE GENOMIC DNA]</scope>
    <source>
        <strain evidence="1 2">3MR10-3</strain>
    </source>
</reference>
<dbReference type="AlphaFoldDB" id="A0A091C1D9"/>
<keyword evidence="2" id="KW-1185">Reference proteome</keyword>
<dbReference type="EMBL" id="JPVT01000147">
    <property type="protein sequence ID" value="KFN90525.1"/>
    <property type="molecule type" value="Genomic_DNA"/>
</dbReference>
<name>A0A091C1D9_9ENTE</name>
<protein>
    <submittedName>
        <fullName evidence="1">Uncharacterized protein</fullName>
    </submittedName>
</protein>